<evidence type="ECO:0000256" key="1">
    <source>
        <dbReference type="ARBA" id="ARBA00005964"/>
    </source>
</evidence>
<dbReference type="Pfam" id="PF00135">
    <property type="entry name" value="COesterase"/>
    <property type="match status" value="1"/>
</dbReference>
<reference evidence="7" key="1">
    <citation type="submission" date="2022-01" db="EMBL/GenBank/DDBJ databases">
        <title>Genome Sequence Resource for Two Populations of Ditylenchus destructor, the Migratory Endoparasitic Phytonematode.</title>
        <authorList>
            <person name="Zhang H."/>
            <person name="Lin R."/>
            <person name="Xie B."/>
        </authorList>
    </citation>
    <scope>NUCLEOTIDE SEQUENCE</scope>
    <source>
        <strain evidence="7">BazhouSP</strain>
    </source>
</reference>
<dbReference type="SUPFAM" id="SSF53474">
    <property type="entry name" value="alpha/beta-Hydrolases"/>
    <property type="match status" value="1"/>
</dbReference>
<accession>A0AAD4N775</accession>
<dbReference type="GO" id="GO:0052689">
    <property type="term" value="F:carboxylic ester hydrolase activity"/>
    <property type="evidence" value="ECO:0007669"/>
    <property type="project" value="UniProtKB-KW"/>
</dbReference>
<keyword evidence="8" id="KW-1185">Reference proteome</keyword>
<evidence type="ECO:0000313" key="7">
    <source>
        <dbReference type="EMBL" id="KAI1714014.1"/>
    </source>
</evidence>
<organism evidence="7 8">
    <name type="scientific">Ditylenchus destructor</name>
    <dbReference type="NCBI Taxonomy" id="166010"/>
    <lineage>
        <taxon>Eukaryota</taxon>
        <taxon>Metazoa</taxon>
        <taxon>Ecdysozoa</taxon>
        <taxon>Nematoda</taxon>
        <taxon>Chromadorea</taxon>
        <taxon>Rhabditida</taxon>
        <taxon>Tylenchina</taxon>
        <taxon>Tylenchomorpha</taxon>
        <taxon>Sphaerularioidea</taxon>
        <taxon>Anguinidae</taxon>
        <taxon>Anguininae</taxon>
        <taxon>Ditylenchus</taxon>
    </lineage>
</organism>
<keyword evidence="4 5" id="KW-0378">Hydrolase</keyword>
<dbReference type="EC" id="3.1.1.-" evidence="5"/>
<dbReference type="EMBL" id="JAKKPZ010000014">
    <property type="protein sequence ID" value="KAI1714014.1"/>
    <property type="molecule type" value="Genomic_DNA"/>
</dbReference>
<dbReference type="PANTHER" id="PTHR44590">
    <property type="entry name" value="CARBOXYLIC ESTER HYDROLASE-RELATED"/>
    <property type="match status" value="1"/>
</dbReference>
<dbReference type="AlphaFoldDB" id="A0AAD4N775"/>
<gene>
    <name evidence="7" type="ORF">DdX_08904</name>
</gene>
<comment type="caution">
    <text evidence="7">The sequence shown here is derived from an EMBL/GenBank/DDBJ whole genome shotgun (WGS) entry which is preliminary data.</text>
</comment>
<dbReference type="Gene3D" id="3.40.50.1820">
    <property type="entry name" value="alpha/beta hydrolase"/>
    <property type="match status" value="1"/>
</dbReference>
<dbReference type="InterPro" id="IPR002168">
    <property type="entry name" value="Lipase_GDXG_HIS_AS"/>
</dbReference>
<dbReference type="Proteomes" id="UP001201812">
    <property type="component" value="Unassembled WGS sequence"/>
</dbReference>
<comment type="similarity">
    <text evidence="1 5">Belongs to the type-B carboxylesterase/lipase family.</text>
</comment>
<evidence type="ECO:0000259" key="6">
    <source>
        <dbReference type="Pfam" id="PF00135"/>
    </source>
</evidence>
<evidence type="ECO:0000256" key="5">
    <source>
        <dbReference type="RuleBase" id="RU361235"/>
    </source>
</evidence>
<dbReference type="PROSITE" id="PS01173">
    <property type="entry name" value="LIPASE_GDXG_HIS"/>
    <property type="match status" value="1"/>
</dbReference>
<dbReference type="InterPro" id="IPR019826">
    <property type="entry name" value="Carboxylesterase_B_AS"/>
</dbReference>
<dbReference type="InterPro" id="IPR029058">
    <property type="entry name" value="AB_hydrolase_fold"/>
</dbReference>
<evidence type="ECO:0000256" key="3">
    <source>
        <dbReference type="ARBA" id="ARBA00022487"/>
    </source>
</evidence>
<proteinExistence type="inferred from homology"/>
<evidence type="ECO:0000313" key="8">
    <source>
        <dbReference type="Proteomes" id="UP001201812"/>
    </source>
</evidence>
<evidence type="ECO:0000256" key="4">
    <source>
        <dbReference type="ARBA" id="ARBA00022801"/>
    </source>
</evidence>
<name>A0AAD4N775_9BILA</name>
<feature type="domain" description="Carboxylesterase type B" evidence="6">
    <location>
        <begin position="25"/>
        <end position="610"/>
    </location>
</feature>
<dbReference type="PANTHER" id="PTHR44590:SF3">
    <property type="entry name" value="CARBOXYLESTERASE TYPE B DOMAIN-CONTAINING PROTEIN"/>
    <property type="match status" value="1"/>
</dbReference>
<sequence>MGSQVSHHSSKFSQLLWGPSYSPSQVIELKCGSKVRGKSFSFPELAGGHRHAVVVEAFLNIPFGKPPVGPLRFRKPEPADPWPGIVLDCTRFGPRCPHEDMSIERLNVFFYPKSEDCLRLNVFTPTWRTAKENGSEGLLPVMVFIHGGGFAVHSAAHYGDYGICRNLCTKDVVVVTIQYRLGFFGFLSTADENAPGNWGLWDQTLALQWVHDNISAFGGDPKNVTLFGQSAGGASVDLLSVSPHSRHLFHKMIPMSGTGYCTFATNSAEHVRHKAVMFAQQLGFKLDVTASLNDQNRALVEFFRSQPTQALELSLIGKRGFKGVNQNGQLDITPVIDGHFFPKPIDELRKEAPPKAVMTGVTEFESLLFAAIKPPRGSLKEEVYRVVEREFMRRKIPHPEKHVPTITEMYFPKEEKSDLANTSVADIYKPPPETPNGKSHMWASIASHEHREKERKRRRRLAEDCIQLASDVLINNGVWHLADRCTELGHTVYLYSFDYCNPHGFGIAGLLFPFKGATHCSELPYLFNRGIIANFYPSAEDIEMIERFASYFVNFARYGNPNGPPETSTSNERRISSTDCQKDDEYWHPLKAENTCKYFSIRLRDSEMRDNFCGGRPVEWRKMMENRR</sequence>
<dbReference type="PROSITE" id="PS00122">
    <property type="entry name" value="CARBOXYLESTERASE_B_1"/>
    <property type="match status" value="1"/>
</dbReference>
<comment type="similarity">
    <text evidence="2">Belongs to the 'GDXG' lipolytic enzyme family.</text>
</comment>
<protein>
    <recommendedName>
        <fullName evidence="5">Carboxylic ester hydrolase</fullName>
        <ecNumber evidence="5">3.1.1.-</ecNumber>
    </recommendedName>
</protein>
<keyword evidence="3" id="KW-0719">Serine esterase</keyword>
<dbReference type="InterPro" id="IPR002018">
    <property type="entry name" value="CarbesteraseB"/>
</dbReference>
<evidence type="ECO:0000256" key="2">
    <source>
        <dbReference type="ARBA" id="ARBA00010515"/>
    </source>
</evidence>